<protein>
    <submittedName>
        <fullName evidence="3">Uncharacterized protein</fullName>
    </submittedName>
</protein>
<sequence>MDGGLLCALAAAKKHVVRFTLTEAAEEIKRLRRLERQLAAQVRQSEEEVQQRSQQIVTLKQELLVSERTRKDDTARLSSTYEAENKRLNTQLEETEAELRILQETSLPLVEARKLTFKALRKGRALQYMAQLYTNNTVLMAVKREALHKLLENAFGENHAAFRAAHGFACGVQSYTDSHLRLLRQEQLILLAENERLQTQIQDLQQWTESGRKDRILQQESILAGKEDYNWGPKQSRDSSGQLAGSRSMGPATWQREFIGSHESSVSLRGGGKTKGNEAELARAKLQCISRILAMARLRLLSYGIRRLYAYTLNESVAQNIQNTIKKTSMELRKEAITTGSALVMSFIRMSDKASLVRAFWILVLNSEIQNHAQEIQAKNEQLKEAQQQAARGGIPLPVAYAPHYFRDLPSAQKRRNMYFTTTPPRVPQGVHPSTVQRARDLALSQETFFRPASVAEGWKGTGTNGLGIGLEPVGSVVGSRAMPKETKLDAAKEILKGALGLPATTPASQPLTAAERNDAYMEQLLRATDQRLKLQ</sequence>
<dbReference type="VEuPathDB" id="ToxoDB:LOC34621886"/>
<evidence type="ECO:0000256" key="1">
    <source>
        <dbReference type="SAM" id="Coils"/>
    </source>
</evidence>
<name>A0A1D3D8C7_9EIME</name>
<keyword evidence="4" id="KW-1185">Reference proteome</keyword>
<proteinExistence type="predicted"/>
<evidence type="ECO:0000313" key="3">
    <source>
        <dbReference type="EMBL" id="OEH79704.1"/>
    </source>
</evidence>
<dbReference type="Proteomes" id="UP000095192">
    <property type="component" value="Unassembled WGS sequence"/>
</dbReference>
<comment type="caution">
    <text evidence="3">The sequence shown here is derived from an EMBL/GenBank/DDBJ whole genome shotgun (WGS) entry which is preliminary data.</text>
</comment>
<reference evidence="3 4" key="1">
    <citation type="journal article" date="2016" name="BMC Genomics">
        <title>Comparative genomics reveals Cyclospora cayetanensis possesses coccidia-like metabolism and invasion components but unique surface antigens.</title>
        <authorList>
            <person name="Liu S."/>
            <person name="Wang L."/>
            <person name="Zheng H."/>
            <person name="Xu Z."/>
            <person name="Roellig D.M."/>
            <person name="Li N."/>
            <person name="Frace M.A."/>
            <person name="Tang K."/>
            <person name="Arrowood M.J."/>
            <person name="Moss D.M."/>
            <person name="Zhang L."/>
            <person name="Feng Y."/>
            <person name="Xiao L."/>
        </authorList>
    </citation>
    <scope>NUCLEOTIDE SEQUENCE [LARGE SCALE GENOMIC DNA]</scope>
    <source>
        <strain evidence="3 4">CHN_HEN01</strain>
    </source>
</reference>
<gene>
    <name evidence="3" type="ORF">cyc_05548</name>
</gene>
<feature type="region of interest" description="Disordered" evidence="2">
    <location>
        <begin position="228"/>
        <end position="248"/>
    </location>
</feature>
<accession>A0A1D3D8C7</accession>
<keyword evidence="1" id="KW-0175">Coiled coil</keyword>
<dbReference type="InParanoid" id="A0A1D3D8C7"/>
<dbReference type="VEuPathDB" id="ToxoDB:cyc_05548"/>
<evidence type="ECO:0000313" key="4">
    <source>
        <dbReference type="Proteomes" id="UP000095192"/>
    </source>
</evidence>
<dbReference type="AlphaFoldDB" id="A0A1D3D8C7"/>
<evidence type="ECO:0000256" key="2">
    <source>
        <dbReference type="SAM" id="MobiDB-lite"/>
    </source>
</evidence>
<organism evidence="3 4">
    <name type="scientific">Cyclospora cayetanensis</name>
    <dbReference type="NCBI Taxonomy" id="88456"/>
    <lineage>
        <taxon>Eukaryota</taxon>
        <taxon>Sar</taxon>
        <taxon>Alveolata</taxon>
        <taxon>Apicomplexa</taxon>
        <taxon>Conoidasida</taxon>
        <taxon>Coccidia</taxon>
        <taxon>Eucoccidiorida</taxon>
        <taxon>Eimeriorina</taxon>
        <taxon>Eimeriidae</taxon>
        <taxon>Cyclospora</taxon>
    </lineage>
</organism>
<feature type="coiled-coil region" evidence="1">
    <location>
        <begin position="17"/>
        <end position="105"/>
    </location>
</feature>
<dbReference type="EMBL" id="JROU02000302">
    <property type="protein sequence ID" value="OEH79704.1"/>
    <property type="molecule type" value="Genomic_DNA"/>
</dbReference>
<feature type="coiled-coil region" evidence="1">
    <location>
        <begin position="362"/>
        <end position="393"/>
    </location>
</feature>